<evidence type="ECO:0000256" key="7">
    <source>
        <dbReference type="ARBA" id="ARBA00022989"/>
    </source>
</evidence>
<evidence type="ECO:0000256" key="1">
    <source>
        <dbReference type="ARBA" id="ARBA00004141"/>
    </source>
</evidence>
<dbReference type="PROSITE" id="PS00428">
    <property type="entry name" value="FTSW_RODA_SPOVE"/>
    <property type="match status" value="1"/>
</dbReference>
<protein>
    <recommendedName>
        <fullName evidence="12">Probable peptidoglycan glycosyltransferase FtsW</fullName>
        <ecNumber evidence="14">2.4.99.28</ecNumber>
    </recommendedName>
    <alternativeName>
        <fullName evidence="13">Cell division protein FtsW</fullName>
    </alternativeName>
    <alternativeName>
        <fullName evidence="10">Cell wall polymerase</fullName>
    </alternativeName>
    <alternativeName>
        <fullName evidence="9">Peptidoglycan polymerase</fullName>
    </alternativeName>
</protein>
<feature type="transmembrane region" description="Helical" evidence="17">
    <location>
        <begin position="360"/>
        <end position="384"/>
    </location>
</feature>
<dbReference type="GO" id="GO:0015648">
    <property type="term" value="F:lipid-linked peptidoglycan transporter activity"/>
    <property type="evidence" value="ECO:0007669"/>
    <property type="project" value="TreeGrafter"/>
</dbReference>
<feature type="transmembrane region" description="Helical" evidence="17">
    <location>
        <begin position="177"/>
        <end position="195"/>
    </location>
</feature>
<evidence type="ECO:0000256" key="17">
    <source>
        <dbReference type="SAM" id="Phobius"/>
    </source>
</evidence>
<comment type="similarity">
    <text evidence="11">Belongs to the SEDS family. FtsW subfamily.</text>
</comment>
<evidence type="ECO:0000313" key="18">
    <source>
        <dbReference type="EMBL" id="MEC1179489.1"/>
    </source>
</evidence>
<feature type="transmembrane region" description="Helical" evidence="17">
    <location>
        <begin position="322"/>
        <end position="340"/>
    </location>
</feature>
<comment type="function">
    <text evidence="16">Peptidoglycan polymerase that is essential for cell division.</text>
</comment>
<feature type="transmembrane region" description="Helical" evidence="17">
    <location>
        <begin position="202"/>
        <end position="220"/>
    </location>
</feature>
<dbReference type="PANTHER" id="PTHR30474">
    <property type="entry name" value="CELL CYCLE PROTEIN"/>
    <property type="match status" value="1"/>
</dbReference>
<evidence type="ECO:0000256" key="3">
    <source>
        <dbReference type="ARBA" id="ARBA00022679"/>
    </source>
</evidence>
<gene>
    <name evidence="18" type="ORF">P9B03_13405</name>
</gene>
<dbReference type="Proteomes" id="UP001344888">
    <property type="component" value="Unassembled WGS sequence"/>
</dbReference>
<dbReference type="AlphaFoldDB" id="A0AAW9NUG8"/>
<evidence type="ECO:0000256" key="13">
    <source>
        <dbReference type="ARBA" id="ARBA00041418"/>
    </source>
</evidence>
<dbReference type="EC" id="2.4.99.28" evidence="14"/>
<dbReference type="GO" id="GO:0008955">
    <property type="term" value="F:peptidoglycan glycosyltransferase activity"/>
    <property type="evidence" value="ECO:0007669"/>
    <property type="project" value="UniProtKB-EC"/>
</dbReference>
<name>A0AAW9NUG8_9BACL</name>
<dbReference type="GO" id="GO:0032153">
    <property type="term" value="C:cell division site"/>
    <property type="evidence" value="ECO:0007669"/>
    <property type="project" value="TreeGrafter"/>
</dbReference>
<keyword evidence="8 17" id="KW-0472">Membrane</keyword>
<comment type="subcellular location">
    <subcellularLocation>
        <location evidence="1">Membrane</location>
        <topology evidence="1">Multi-pass membrane protein</topology>
    </subcellularLocation>
</comment>
<feature type="transmembrane region" description="Helical" evidence="17">
    <location>
        <begin position="284"/>
        <end position="310"/>
    </location>
</feature>
<dbReference type="InterPro" id="IPR018365">
    <property type="entry name" value="Cell_cycle_FtsW-rel_CS"/>
</dbReference>
<evidence type="ECO:0000256" key="5">
    <source>
        <dbReference type="ARBA" id="ARBA00022960"/>
    </source>
</evidence>
<dbReference type="GO" id="GO:0008360">
    <property type="term" value="P:regulation of cell shape"/>
    <property type="evidence" value="ECO:0007669"/>
    <property type="project" value="UniProtKB-KW"/>
</dbReference>
<evidence type="ECO:0000256" key="10">
    <source>
        <dbReference type="ARBA" id="ARBA00033270"/>
    </source>
</evidence>
<evidence type="ECO:0000256" key="16">
    <source>
        <dbReference type="ARBA" id="ARBA00049966"/>
    </source>
</evidence>
<evidence type="ECO:0000256" key="4">
    <source>
        <dbReference type="ARBA" id="ARBA00022692"/>
    </source>
</evidence>
<keyword evidence="3" id="KW-0808">Transferase</keyword>
<evidence type="ECO:0000256" key="8">
    <source>
        <dbReference type="ARBA" id="ARBA00023136"/>
    </source>
</evidence>
<feature type="transmembrane region" description="Helical" evidence="17">
    <location>
        <begin position="110"/>
        <end position="134"/>
    </location>
</feature>
<keyword evidence="5" id="KW-0133">Cell shape</keyword>
<evidence type="ECO:0000256" key="6">
    <source>
        <dbReference type="ARBA" id="ARBA00022984"/>
    </source>
</evidence>
<evidence type="ECO:0000256" key="14">
    <source>
        <dbReference type="ARBA" id="ARBA00044770"/>
    </source>
</evidence>
<evidence type="ECO:0000256" key="2">
    <source>
        <dbReference type="ARBA" id="ARBA00022676"/>
    </source>
</evidence>
<proteinExistence type="inferred from homology"/>
<evidence type="ECO:0000256" key="9">
    <source>
        <dbReference type="ARBA" id="ARBA00032370"/>
    </source>
</evidence>
<feature type="transmembrane region" description="Helical" evidence="17">
    <location>
        <begin position="12"/>
        <end position="33"/>
    </location>
</feature>
<feature type="transmembrane region" description="Helical" evidence="17">
    <location>
        <begin position="79"/>
        <end position="98"/>
    </location>
</feature>
<dbReference type="InterPro" id="IPR001182">
    <property type="entry name" value="FtsW/RodA"/>
</dbReference>
<keyword evidence="2" id="KW-0328">Glycosyltransferase</keyword>
<dbReference type="GO" id="GO:0005886">
    <property type="term" value="C:plasma membrane"/>
    <property type="evidence" value="ECO:0007669"/>
    <property type="project" value="TreeGrafter"/>
</dbReference>
<keyword evidence="4 17" id="KW-0812">Transmembrane</keyword>
<feature type="transmembrane region" description="Helical" evidence="17">
    <location>
        <begin position="155"/>
        <end position="171"/>
    </location>
</feature>
<dbReference type="RefSeq" id="WP_107839293.1">
    <property type="nucleotide sequence ID" value="NZ_JARSFG010000017.1"/>
</dbReference>
<reference evidence="18 19" key="1">
    <citation type="submission" date="2023-03" db="EMBL/GenBank/DDBJ databases">
        <title>Bacillus Genome Sequencing.</title>
        <authorList>
            <person name="Dunlap C."/>
        </authorList>
    </citation>
    <scope>NUCLEOTIDE SEQUENCE [LARGE SCALE GENOMIC DNA]</scope>
    <source>
        <strain evidence="18 19">B-59205</strain>
    </source>
</reference>
<dbReference type="EMBL" id="JARSFG010000017">
    <property type="protein sequence ID" value="MEC1179489.1"/>
    <property type="molecule type" value="Genomic_DNA"/>
</dbReference>
<dbReference type="GO" id="GO:0051301">
    <property type="term" value="P:cell division"/>
    <property type="evidence" value="ECO:0007669"/>
    <property type="project" value="InterPro"/>
</dbReference>
<comment type="catalytic activity">
    <reaction evidence="15">
        <text>[GlcNAc-(1-&gt;4)-Mur2Ac(oyl-L-Ala-gamma-D-Glu-L-Lys-D-Ala-D-Ala)](n)-di-trans,octa-cis-undecaprenyl diphosphate + beta-D-GlcNAc-(1-&gt;4)-Mur2Ac(oyl-L-Ala-gamma-D-Glu-L-Lys-D-Ala-D-Ala)-di-trans,octa-cis-undecaprenyl diphosphate = [GlcNAc-(1-&gt;4)-Mur2Ac(oyl-L-Ala-gamma-D-Glu-L-Lys-D-Ala-D-Ala)](n+1)-di-trans,octa-cis-undecaprenyl diphosphate + di-trans,octa-cis-undecaprenyl diphosphate + H(+)</text>
        <dbReference type="Rhea" id="RHEA:23708"/>
        <dbReference type="Rhea" id="RHEA-COMP:9602"/>
        <dbReference type="Rhea" id="RHEA-COMP:9603"/>
        <dbReference type="ChEBI" id="CHEBI:15378"/>
        <dbReference type="ChEBI" id="CHEBI:58405"/>
        <dbReference type="ChEBI" id="CHEBI:60033"/>
        <dbReference type="ChEBI" id="CHEBI:78435"/>
        <dbReference type="EC" id="2.4.99.28"/>
    </reaction>
</comment>
<dbReference type="Pfam" id="PF01098">
    <property type="entry name" value="FTSW_RODA_SPOVE"/>
    <property type="match status" value="1"/>
</dbReference>
<dbReference type="PANTHER" id="PTHR30474:SF2">
    <property type="entry name" value="PEPTIDOGLYCAN GLYCOSYLTRANSFERASE FTSW-RELATED"/>
    <property type="match status" value="1"/>
</dbReference>
<dbReference type="GO" id="GO:0009252">
    <property type="term" value="P:peptidoglycan biosynthetic process"/>
    <property type="evidence" value="ECO:0007669"/>
    <property type="project" value="UniProtKB-KW"/>
</dbReference>
<accession>A0AAW9NUG8</accession>
<evidence type="ECO:0000256" key="12">
    <source>
        <dbReference type="ARBA" id="ARBA00041185"/>
    </source>
</evidence>
<keyword evidence="6" id="KW-0573">Peptidoglycan synthesis</keyword>
<organism evidence="18 19">
    <name type="scientific">Metasolibacillus meyeri</name>
    <dbReference type="NCBI Taxonomy" id="1071052"/>
    <lineage>
        <taxon>Bacteria</taxon>
        <taxon>Bacillati</taxon>
        <taxon>Bacillota</taxon>
        <taxon>Bacilli</taxon>
        <taxon>Bacillales</taxon>
        <taxon>Caryophanaceae</taxon>
        <taxon>Metasolibacillus</taxon>
    </lineage>
</organism>
<keyword evidence="7 17" id="KW-1133">Transmembrane helix</keyword>
<sequence>MKKYFATYFRNFDYPLFITYILLCLFGLVMIYSSSMMVAIMELRPPDYYYAKQLTNLKFAAVAFLFGAFFPYKHYSNKMILVMMMIVMAILLFWVTFFGVGKAETGSQSWISLFGLMNFQPSEYAKLFVILYLAGSLYKKGLKENAIQNVQPNDIIYPISIWLLILFSVGMETDLGAVAIIGVIAMSILIFSGIRGKTLGKFAAVFGIFGTIIIGAVLIIKDDILNASRMGRFLVLKNPFEYADGSGYQIVNGYLAIGAGGLEGRGLGQSIQKLGYLPHPETDFIMAIIAEELGIFGVTIVIAGLAFIVLRGLYIAMTTKDPLARMIAGGIAVWIGFQAFLNLSGLSGIFPLTGVTLPFISYGGTSILILSLAMGILINISMYYKFDKRKQS</sequence>
<evidence type="ECO:0000256" key="11">
    <source>
        <dbReference type="ARBA" id="ARBA00038053"/>
    </source>
</evidence>
<evidence type="ECO:0000313" key="19">
    <source>
        <dbReference type="Proteomes" id="UP001344888"/>
    </source>
</evidence>
<feature type="transmembrane region" description="Helical" evidence="17">
    <location>
        <begin position="53"/>
        <end position="72"/>
    </location>
</feature>
<evidence type="ECO:0000256" key="15">
    <source>
        <dbReference type="ARBA" id="ARBA00049902"/>
    </source>
</evidence>
<keyword evidence="19" id="KW-1185">Reference proteome</keyword>
<comment type="caution">
    <text evidence="18">The sequence shown here is derived from an EMBL/GenBank/DDBJ whole genome shotgun (WGS) entry which is preliminary data.</text>
</comment>